<dbReference type="PANTHER" id="PTHR30336">
    <property type="entry name" value="INNER MEMBRANE PROTEIN, PROBABLE PERMEASE"/>
    <property type="match status" value="1"/>
</dbReference>
<accession>A0ABW2H9X3</accession>
<dbReference type="Pfam" id="PF02698">
    <property type="entry name" value="DUF218"/>
    <property type="match status" value="1"/>
</dbReference>
<dbReference type="InterPro" id="IPR003848">
    <property type="entry name" value="DUF218"/>
</dbReference>
<keyword evidence="4" id="KW-1185">Reference proteome</keyword>
<feature type="domain" description="DUF218" evidence="2">
    <location>
        <begin position="47"/>
        <end position="163"/>
    </location>
</feature>
<feature type="chain" id="PRO_5046557709" evidence="1">
    <location>
        <begin position="23"/>
        <end position="213"/>
    </location>
</feature>
<dbReference type="Gene3D" id="3.40.50.620">
    <property type="entry name" value="HUPs"/>
    <property type="match status" value="1"/>
</dbReference>
<proteinExistence type="predicted"/>
<evidence type="ECO:0000256" key="1">
    <source>
        <dbReference type="SAM" id="SignalP"/>
    </source>
</evidence>
<gene>
    <name evidence="3" type="ORF">ACFQRL_04030</name>
</gene>
<dbReference type="RefSeq" id="WP_345449067.1">
    <property type="nucleotide sequence ID" value="NZ_BAABKW010000005.1"/>
</dbReference>
<dbReference type="InterPro" id="IPR014729">
    <property type="entry name" value="Rossmann-like_a/b/a_fold"/>
</dbReference>
<evidence type="ECO:0000313" key="3">
    <source>
        <dbReference type="EMBL" id="MFC7268127.1"/>
    </source>
</evidence>
<keyword evidence="1" id="KW-0732">Signal</keyword>
<protein>
    <submittedName>
        <fullName evidence="3">YdcF family protein</fullName>
    </submittedName>
</protein>
<sequence>MRMLRHPLVVGAALVGASALLAAEALTWMDSRRGYPHHPIVALDGDDVVLVLGFRSSRRGGVNAVQRWRTRIAVRSVPDPTAATFVFSGAAVRGGRSEAAVMADYAVDRLGVPRERVVLEEQAETTWQNIDFALPLLRRARTIRIASNTAHARRARRYLAAQAPELVGRLATTRDFMLFELGALRIALVAYDLGAGRVAARRPEVAESVSSRR</sequence>
<evidence type="ECO:0000313" key="4">
    <source>
        <dbReference type="Proteomes" id="UP001596507"/>
    </source>
</evidence>
<reference evidence="4" key="1">
    <citation type="journal article" date="2019" name="Int. J. Syst. Evol. Microbiol.">
        <title>The Global Catalogue of Microorganisms (GCM) 10K type strain sequencing project: providing services to taxonomists for standard genome sequencing and annotation.</title>
        <authorList>
            <consortium name="The Broad Institute Genomics Platform"/>
            <consortium name="The Broad Institute Genome Sequencing Center for Infectious Disease"/>
            <person name="Wu L."/>
            <person name="Ma J."/>
        </authorList>
    </citation>
    <scope>NUCLEOTIDE SEQUENCE [LARGE SCALE GENOMIC DNA]</scope>
    <source>
        <strain evidence="4">CGMCC 1.15772</strain>
    </source>
</reference>
<organism evidence="3 4">
    <name type="scientific">Microbacterium fluvii</name>
    <dbReference type="NCBI Taxonomy" id="415215"/>
    <lineage>
        <taxon>Bacteria</taxon>
        <taxon>Bacillati</taxon>
        <taxon>Actinomycetota</taxon>
        <taxon>Actinomycetes</taxon>
        <taxon>Micrococcales</taxon>
        <taxon>Microbacteriaceae</taxon>
        <taxon>Microbacterium</taxon>
    </lineage>
</organism>
<name>A0ABW2H9X3_9MICO</name>
<dbReference type="PANTHER" id="PTHR30336:SF4">
    <property type="entry name" value="ENVELOPE BIOGENESIS FACTOR ELYC"/>
    <property type="match status" value="1"/>
</dbReference>
<evidence type="ECO:0000259" key="2">
    <source>
        <dbReference type="Pfam" id="PF02698"/>
    </source>
</evidence>
<feature type="signal peptide" evidence="1">
    <location>
        <begin position="1"/>
        <end position="22"/>
    </location>
</feature>
<dbReference type="CDD" id="cd06259">
    <property type="entry name" value="YdcF-like"/>
    <property type="match status" value="1"/>
</dbReference>
<dbReference type="InterPro" id="IPR051599">
    <property type="entry name" value="Cell_Envelope_Assoc"/>
</dbReference>
<dbReference type="Proteomes" id="UP001596507">
    <property type="component" value="Unassembled WGS sequence"/>
</dbReference>
<comment type="caution">
    <text evidence="3">The sequence shown here is derived from an EMBL/GenBank/DDBJ whole genome shotgun (WGS) entry which is preliminary data.</text>
</comment>
<dbReference type="EMBL" id="JBHTBE010000001">
    <property type="protein sequence ID" value="MFC7268127.1"/>
    <property type="molecule type" value="Genomic_DNA"/>
</dbReference>